<evidence type="ECO:0000256" key="3">
    <source>
        <dbReference type="RuleBase" id="RU363019"/>
    </source>
</evidence>
<dbReference type="Pfam" id="PF00160">
    <property type="entry name" value="Pro_isomerase"/>
    <property type="match status" value="2"/>
</dbReference>
<accession>F3QPV6</accession>
<reference evidence="5 6" key="1">
    <citation type="submission" date="2011-02" db="EMBL/GenBank/DDBJ databases">
        <authorList>
            <person name="Weinstock G."/>
            <person name="Sodergren E."/>
            <person name="Clifton S."/>
            <person name="Fulton L."/>
            <person name="Fulton B."/>
            <person name="Courtney L."/>
            <person name="Fronick C."/>
            <person name="Harrison M."/>
            <person name="Strong C."/>
            <person name="Farmer C."/>
            <person name="Delahaunty K."/>
            <person name="Markovic C."/>
            <person name="Hall O."/>
            <person name="Minx P."/>
            <person name="Tomlinson C."/>
            <person name="Mitreva M."/>
            <person name="Hou S."/>
            <person name="Chen J."/>
            <person name="Wollam A."/>
            <person name="Pepin K.H."/>
            <person name="Johnson M."/>
            <person name="Bhonagiri V."/>
            <person name="Zhang X."/>
            <person name="Suruliraj S."/>
            <person name="Warren W."/>
            <person name="Chinwalla A."/>
            <person name="Mardis E.R."/>
            <person name="Wilson R.K."/>
        </authorList>
    </citation>
    <scope>NUCLEOTIDE SEQUENCE [LARGE SCALE GENOMIC DNA]</scope>
    <source>
        <strain evidence="5 6">YIT 11841</strain>
    </source>
</reference>
<feature type="domain" description="PPIase cyclophilin-type" evidence="4">
    <location>
        <begin position="34"/>
        <end position="272"/>
    </location>
</feature>
<evidence type="ECO:0000256" key="2">
    <source>
        <dbReference type="ARBA" id="ARBA00023235"/>
    </source>
</evidence>
<comment type="similarity">
    <text evidence="3">Belongs to the cyclophilin-type PPIase family.</text>
</comment>
<dbReference type="PRINTS" id="PR00153">
    <property type="entry name" value="CSAPPISMRASE"/>
</dbReference>
<dbReference type="EC" id="5.2.1.8" evidence="3"/>
<evidence type="ECO:0000259" key="4">
    <source>
        <dbReference type="PROSITE" id="PS50072"/>
    </source>
</evidence>
<proteinExistence type="inferred from homology"/>
<gene>
    <name evidence="5" type="ORF">HMPREF9442_00193</name>
</gene>
<sequence>MKLKSMIYIACCMTVMSCGPQKKKAMEETEVLIETSMGDMKVKLYNDTPKHRDNFIKLARAGAYDNILFHRVVRGFMVQTGDPALKPGGMKPAVDTAAYRYTIPAEIRYPHHFHKKGALAAARMGDDVNPEKASSGTQFYIVTGKAYTPSSLMELYSAIYQSRVDTLYEELSRGHLKEMYLMRRRGETEKLESLKDSLLHEAEAKVAAHPPVPFNEAQKQAYTTVGGAPHLDGEYTVFGEVVEGLQVAEAIEKVRTAKERPLQEVVVRKVTVLE</sequence>
<dbReference type="EMBL" id="AFBR01000007">
    <property type="protein sequence ID" value="EGG57464.1"/>
    <property type="molecule type" value="Genomic_DNA"/>
</dbReference>
<dbReference type="InterPro" id="IPR029000">
    <property type="entry name" value="Cyclophilin-like_dom_sf"/>
</dbReference>
<protein>
    <recommendedName>
        <fullName evidence="3">Peptidyl-prolyl cis-trans isomerase</fullName>
        <shortName evidence="3">PPIase</shortName>
        <ecNumber evidence="3">5.2.1.8</ecNumber>
    </recommendedName>
</protein>
<dbReference type="OrthoDB" id="9807797at2"/>
<evidence type="ECO:0000313" key="6">
    <source>
        <dbReference type="Proteomes" id="UP000005546"/>
    </source>
</evidence>
<evidence type="ECO:0000256" key="1">
    <source>
        <dbReference type="ARBA" id="ARBA00023110"/>
    </source>
</evidence>
<dbReference type="PROSITE" id="PS51257">
    <property type="entry name" value="PROKAR_LIPOPROTEIN"/>
    <property type="match status" value="1"/>
</dbReference>
<evidence type="ECO:0000313" key="5">
    <source>
        <dbReference type="EMBL" id="EGG57464.1"/>
    </source>
</evidence>
<comment type="caution">
    <text evidence="5">The sequence shown here is derived from an EMBL/GenBank/DDBJ whole genome shotgun (WGS) entry which is preliminary data.</text>
</comment>
<keyword evidence="2 3" id="KW-0413">Isomerase</keyword>
<dbReference type="GeneID" id="98398843"/>
<dbReference type="AlphaFoldDB" id="F3QPV6"/>
<dbReference type="InterPro" id="IPR044666">
    <property type="entry name" value="Cyclophilin_A-like"/>
</dbReference>
<dbReference type="CDD" id="cd00317">
    <property type="entry name" value="cyclophilin"/>
    <property type="match status" value="1"/>
</dbReference>
<organism evidence="5 6">
    <name type="scientific">Paraprevotella xylaniphila YIT 11841</name>
    <dbReference type="NCBI Taxonomy" id="762982"/>
    <lineage>
        <taxon>Bacteria</taxon>
        <taxon>Pseudomonadati</taxon>
        <taxon>Bacteroidota</taxon>
        <taxon>Bacteroidia</taxon>
        <taxon>Bacteroidales</taxon>
        <taxon>Prevotellaceae</taxon>
        <taxon>Paraprevotella</taxon>
    </lineage>
</organism>
<comment type="function">
    <text evidence="3">PPIases accelerate the folding of proteins. It catalyzes the cis-trans isomerization of proline imidic peptide bonds in oligopeptides.</text>
</comment>
<dbReference type="PROSITE" id="PS50072">
    <property type="entry name" value="CSA_PPIASE_2"/>
    <property type="match status" value="1"/>
</dbReference>
<dbReference type="HOGENOM" id="CLU_012062_16_0_10"/>
<comment type="catalytic activity">
    <reaction evidence="3">
        <text>[protein]-peptidylproline (omega=180) = [protein]-peptidylproline (omega=0)</text>
        <dbReference type="Rhea" id="RHEA:16237"/>
        <dbReference type="Rhea" id="RHEA-COMP:10747"/>
        <dbReference type="Rhea" id="RHEA-COMP:10748"/>
        <dbReference type="ChEBI" id="CHEBI:83833"/>
        <dbReference type="ChEBI" id="CHEBI:83834"/>
        <dbReference type="EC" id="5.2.1.8"/>
    </reaction>
</comment>
<dbReference type="STRING" id="762982.HMPREF9442_00193"/>
<dbReference type="InterPro" id="IPR002130">
    <property type="entry name" value="Cyclophilin-type_PPIase_dom"/>
</dbReference>
<keyword evidence="1 3" id="KW-0697">Rotamase</keyword>
<name>F3QPV6_9BACT</name>
<dbReference type="PANTHER" id="PTHR45625">
    <property type="entry name" value="PEPTIDYL-PROLYL CIS-TRANS ISOMERASE-RELATED"/>
    <property type="match status" value="1"/>
</dbReference>
<dbReference type="eggNOG" id="COG0652">
    <property type="taxonomic scope" value="Bacteria"/>
</dbReference>
<keyword evidence="6" id="KW-1185">Reference proteome</keyword>
<dbReference type="PANTHER" id="PTHR45625:SF4">
    <property type="entry name" value="PEPTIDYLPROLYL ISOMERASE DOMAIN AND WD REPEAT-CONTAINING PROTEIN 1"/>
    <property type="match status" value="1"/>
</dbReference>
<dbReference type="Gene3D" id="2.40.100.10">
    <property type="entry name" value="Cyclophilin-like"/>
    <property type="match status" value="2"/>
</dbReference>
<dbReference type="SUPFAM" id="SSF50891">
    <property type="entry name" value="Cyclophilin-like"/>
    <property type="match status" value="1"/>
</dbReference>
<dbReference type="GO" id="GO:0003755">
    <property type="term" value="F:peptidyl-prolyl cis-trans isomerase activity"/>
    <property type="evidence" value="ECO:0007669"/>
    <property type="project" value="UniProtKB-UniRule"/>
</dbReference>
<dbReference type="Proteomes" id="UP000005546">
    <property type="component" value="Unassembled WGS sequence"/>
</dbReference>
<dbReference type="RefSeq" id="WP_008624270.1">
    <property type="nucleotide sequence ID" value="NZ_GL883811.1"/>
</dbReference>